<feature type="compositionally biased region" description="Basic residues" evidence="3">
    <location>
        <begin position="507"/>
        <end position="517"/>
    </location>
</feature>
<evidence type="ECO:0000256" key="3">
    <source>
        <dbReference type="SAM" id="MobiDB-lite"/>
    </source>
</evidence>
<dbReference type="PANTHER" id="PTHR46771">
    <property type="entry name" value="DETERIN"/>
    <property type="match status" value="1"/>
</dbReference>
<feature type="region of interest" description="Disordered" evidence="3">
    <location>
        <begin position="409"/>
        <end position="776"/>
    </location>
</feature>
<organism evidence="4 5">
    <name type="scientific">Sporothrix curviconia</name>
    <dbReference type="NCBI Taxonomy" id="1260050"/>
    <lineage>
        <taxon>Eukaryota</taxon>
        <taxon>Fungi</taxon>
        <taxon>Dikarya</taxon>
        <taxon>Ascomycota</taxon>
        <taxon>Pezizomycotina</taxon>
        <taxon>Sordariomycetes</taxon>
        <taxon>Sordariomycetidae</taxon>
        <taxon>Ophiostomatales</taxon>
        <taxon>Ophiostomataceae</taxon>
        <taxon>Sporothrix</taxon>
    </lineage>
</organism>
<sequence>MDVTGYGEQYFVYDNRLASFQGPQPVAKRRPSAAAGSRAPKALTWPHKSPAPIDLARAGFYFNPQPSNPDNVRCFLCHKDLDGWEEEDDPLQEHLKHSGSCGWAICAAIELELGDVVNEDPRLPYLLDARKSTFAGRWPYESKKGWKCKTKQLAEAGWKYTPTLESDDNTTCTYCQLALDGWESGDKPMDEHQRRSPNCPFFTLISQNPPPKKTARGKATRTSKAARLSVQSVATIQSDAQSLADPDESILTTATVVTAGGRKTAASRSRKTATGAASTTAKGRKTRAKKDESVPVPEPEHPAEKDNIVPEEEETTVTETQPPAPAPVPTKPTRGKKRTSEEVDPANAFAEEAPAPKKKRTTRVRASNNSVQAESANFAMFDPAPPTADESAIEAELRALERDMDVDMDRQLQEQLELEQEQEKELQVPKKGRKAGTRKVSKQTRKTKEAAAVVEDASEVQLAELGAVAEPAPSTPQVEQAPAPEPEPEVQQLPEPPTPEPVPDVKHKAKAKPKTKKMSLPPREPSKPRLSLQELEDLEGPDELHEDSFVSATSTNTVVREAPEPEEPEEPVAPAPPAKKGRGRPSKKSTESARSSAAARAAEAAAQPGAPTKITPIPPPSIPAMTMTVELPAPKRRKSSGAAKAEPTTLDARKSQTDIDKALPPLPKTKQQPKPHASLKSVSAVPVPAVAHTASPAPATPRKQRSPVFSAKQATISPSQSPQSSDAENQPPSSRPATTSASKGKRVALAPMQIPPPSAAPATPGGVSTPVQMGSPSKRANTIGGLRSAVSWSAVDVDAIFGINKENGGDVLESLLRKGTDLTTPEKAMTVEEFIFHNASQAEWMLKEGCETMVSVFEQQGSQAMRVLESLEVEE</sequence>
<accession>A0ABP0BLN3</accession>
<dbReference type="InterPro" id="IPR001370">
    <property type="entry name" value="BIR_rpt"/>
</dbReference>
<feature type="region of interest" description="Disordered" evidence="3">
    <location>
        <begin position="260"/>
        <end position="389"/>
    </location>
</feature>
<feature type="compositionally biased region" description="Low complexity" evidence="3">
    <location>
        <begin position="32"/>
        <end position="42"/>
    </location>
</feature>
<evidence type="ECO:0008006" key="6">
    <source>
        <dbReference type="Google" id="ProtNLM"/>
    </source>
</evidence>
<keyword evidence="1" id="KW-0479">Metal-binding</keyword>
<evidence type="ECO:0000256" key="1">
    <source>
        <dbReference type="ARBA" id="ARBA00022723"/>
    </source>
</evidence>
<comment type="caution">
    <text evidence="4">The sequence shown here is derived from an EMBL/GenBank/DDBJ whole genome shotgun (WGS) entry which is preliminary data.</text>
</comment>
<dbReference type="InterPro" id="IPR051190">
    <property type="entry name" value="Baculoviral_IAP"/>
</dbReference>
<name>A0ABP0BLN3_9PEZI</name>
<gene>
    <name evidence="4" type="ORF">SCUCBS95973_004052</name>
</gene>
<evidence type="ECO:0000313" key="5">
    <source>
        <dbReference type="Proteomes" id="UP001642405"/>
    </source>
</evidence>
<protein>
    <recommendedName>
        <fullName evidence="6">Chromosome segregation protein</fullName>
    </recommendedName>
</protein>
<keyword evidence="2" id="KW-0862">Zinc</keyword>
<feature type="region of interest" description="Disordered" evidence="3">
    <location>
        <begin position="23"/>
        <end position="43"/>
    </location>
</feature>
<dbReference type="SMART" id="SM00238">
    <property type="entry name" value="BIR"/>
    <property type="match status" value="2"/>
</dbReference>
<feature type="compositionally biased region" description="Polar residues" evidence="3">
    <location>
        <begin position="364"/>
        <end position="375"/>
    </location>
</feature>
<feature type="region of interest" description="Disordered" evidence="3">
    <location>
        <begin position="206"/>
        <end position="226"/>
    </location>
</feature>
<dbReference type="Proteomes" id="UP001642405">
    <property type="component" value="Unassembled WGS sequence"/>
</dbReference>
<feature type="compositionally biased region" description="Polar residues" evidence="3">
    <location>
        <begin position="712"/>
        <end position="730"/>
    </location>
</feature>
<feature type="compositionally biased region" description="Basic and acidic residues" evidence="3">
    <location>
        <begin position="289"/>
        <end position="308"/>
    </location>
</feature>
<evidence type="ECO:0000313" key="4">
    <source>
        <dbReference type="EMBL" id="CAK7220124.1"/>
    </source>
</evidence>
<reference evidence="4 5" key="1">
    <citation type="submission" date="2024-01" db="EMBL/GenBank/DDBJ databases">
        <authorList>
            <person name="Allen C."/>
            <person name="Tagirdzhanova G."/>
        </authorList>
    </citation>
    <scope>NUCLEOTIDE SEQUENCE [LARGE SCALE GENOMIC DNA]</scope>
</reference>
<dbReference type="CDD" id="cd00022">
    <property type="entry name" value="BIR"/>
    <property type="match status" value="2"/>
</dbReference>
<feature type="compositionally biased region" description="Low complexity" evidence="3">
    <location>
        <begin position="592"/>
        <end position="615"/>
    </location>
</feature>
<feature type="compositionally biased region" description="Basic and acidic residues" evidence="3">
    <location>
        <begin position="651"/>
        <end position="661"/>
    </location>
</feature>
<feature type="compositionally biased region" description="Basic residues" evidence="3">
    <location>
        <begin position="430"/>
        <end position="445"/>
    </location>
</feature>
<dbReference type="PROSITE" id="PS50143">
    <property type="entry name" value="BIR_REPEAT_2"/>
    <property type="match status" value="2"/>
</dbReference>
<proteinExistence type="predicted"/>
<dbReference type="Pfam" id="PF00653">
    <property type="entry name" value="BIR"/>
    <property type="match status" value="2"/>
</dbReference>
<feature type="compositionally biased region" description="Low complexity" evidence="3">
    <location>
        <begin position="731"/>
        <end position="742"/>
    </location>
</feature>
<dbReference type="Gene3D" id="1.10.1170.10">
    <property type="entry name" value="Inhibitor Of Apoptosis Protein (2mihbC-IAP-1), Chain A"/>
    <property type="match status" value="2"/>
</dbReference>
<dbReference type="EMBL" id="CAWUHB010000019">
    <property type="protein sequence ID" value="CAK7220124.1"/>
    <property type="molecule type" value="Genomic_DNA"/>
</dbReference>
<evidence type="ECO:0000256" key="2">
    <source>
        <dbReference type="ARBA" id="ARBA00022833"/>
    </source>
</evidence>
<dbReference type="SUPFAM" id="SSF57924">
    <property type="entry name" value="Inhibitor of apoptosis (IAP) repeat"/>
    <property type="match status" value="2"/>
</dbReference>
<feature type="compositionally biased region" description="Low complexity" evidence="3">
    <location>
        <begin position="262"/>
        <end position="281"/>
    </location>
</feature>
<feature type="compositionally biased region" description="Low complexity" evidence="3">
    <location>
        <begin position="668"/>
        <end position="697"/>
    </location>
</feature>
<keyword evidence="5" id="KW-1185">Reference proteome</keyword>
<dbReference type="PANTHER" id="PTHR46771:SF5">
    <property type="entry name" value="DETERIN"/>
    <property type="match status" value="1"/>
</dbReference>